<sequence>MLDAFSKTRLTRIKCKAKRSYFPQTRAKLLLSIRINLESDRQREREREQSIPARKPSGREAHLASRLGALPDGIDDAQHVPRLARRHGNVLLAARLDRLGERLEELEVRLGLDRQLGALLDLAAFPDEEQPAAVDGVVDAEAGLVGLPAGLEVVLLRVERRLVERGLGAAHPEARLLRLDAHDADAHGDEQAVPVGQLRVHAVRVLGVEAAVALADELAVDRLGHAEEVVGLVEQVGAQVVEGAAALVHAQLALPRRRGLRAVAVKVGVELVDAAKDAVSHHLLDRQEVAVPAAVLVDADEAPVLLGDPDELLGLGDGGHEGLLDQHVLAGLERLLGEAEVGVGRREDVDDVDLGVLEHGLQRGVVLQRRVVVGRRRRGRGLALDDAVQLELGGEVDEGDVEDLGGQSVLGDISTEN</sequence>
<dbReference type="Proteomes" id="UP000310108">
    <property type="component" value="Unassembled WGS sequence"/>
</dbReference>
<feature type="region of interest" description="Disordered" evidence="1">
    <location>
        <begin position="41"/>
        <end position="61"/>
    </location>
</feature>
<dbReference type="AlphaFoldDB" id="A0A4U6X7F3"/>
<accession>A0A4U6X7F3</accession>
<name>A0A4U6X7F3_9PEZI</name>
<proteinExistence type="predicted"/>
<organism evidence="2 3">
    <name type="scientific">Colletotrichum tanaceti</name>
    <dbReference type="NCBI Taxonomy" id="1306861"/>
    <lineage>
        <taxon>Eukaryota</taxon>
        <taxon>Fungi</taxon>
        <taxon>Dikarya</taxon>
        <taxon>Ascomycota</taxon>
        <taxon>Pezizomycotina</taxon>
        <taxon>Sordariomycetes</taxon>
        <taxon>Hypocreomycetidae</taxon>
        <taxon>Glomerellales</taxon>
        <taxon>Glomerellaceae</taxon>
        <taxon>Colletotrichum</taxon>
        <taxon>Colletotrichum destructivum species complex</taxon>
    </lineage>
</organism>
<comment type="caution">
    <text evidence="2">The sequence shown here is derived from an EMBL/GenBank/DDBJ whole genome shotgun (WGS) entry which is preliminary data.</text>
</comment>
<evidence type="ECO:0000313" key="3">
    <source>
        <dbReference type="Proteomes" id="UP000310108"/>
    </source>
</evidence>
<gene>
    <name evidence="2" type="ORF">CTA1_9473</name>
</gene>
<evidence type="ECO:0000256" key="1">
    <source>
        <dbReference type="SAM" id="MobiDB-lite"/>
    </source>
</evidence>
<evidence type="ECO:0000313" key="2">
    <source>
        <dbReference type="EMBL" id="TKW51054.1"/>
    </source>
</evidence>
<protein>
    <submittedName>
        <fullName evidence="2">Uncharacterized protein</fullName>
    </submittedName>
</protein>
<keyword evidence="3" id="KW-1185">Reference proteome</keyword>
<dbReference type="EMBL" id="PJEX01000338">
    <property type="protein sequence ID" value="TKW51054.1"/>
    <property type="molecule type" value="Genomic_DNA"/>
</dbReference>
<reference evidence="2 3" key="1">
    <citation type="journal article" date="2019" name="PLoS ONE">
        <title>Comparative genome analysis indicates high evolutionary potential of pathogenicity genes in Colletotrichum tanaceti.</title>
        <authorList>
            <person name="Lelwala R.V."/>
            <person name="Korhonen P.K."/>
            <person name="Young N.D."/>
            <person name="Scott J.B."/>
            <person name="Ades P.A."/>
            <person name="Gasser R.B."/>
            <person name="Taylor P.W.J."/>
        </authorList>
    </citation>
    <scope>NUCLEOTIDE SEQUENCE [LARGE SCALE GENOMIC DNA]</scope>
    <source>
        <strain evidence="2">BRIP57314</strain>
    </source>
</reference>